<name>A0A6A6WT42_9PLEO</name>
<keyword evidence="3" id="KW-1185">Reference proteome</keyword>
<accession>A0A6A6WT42</accession>
<dbReference type="Proteomes" id="UP000799757">
    <property type="component" value="Unassembled WGS sequence"/>
</dbReference>
<evidence type="ECO:0000256" key="1">
    <source>
        <dbReference type="SAM" id="MobiDB-lite"/>
    </source>
</evidence>
<evidence type="ECO:0000313" key="2">
    <source>
        <dbReference type="EMBL" id="KAF2787133.1"/>
    </source>
</evidence>
<organism evidence="2 3">
    <name type="scientific">Melanomma pulvis-pyrius CBS 109.77</name>
    <dbReference type="NCBI Taxonomy" id="1314802"/>
    <lineage>
        <taxon>Eukaryota</taxon>
        <taxon>Fungi</taxon>
        <taxon>Dikarya</taxon>
        <taxon>Ascomycota</taxon>
        <taxon>Pezizomycotina</taxon>
        <taxon>Dothideomycetes</taxon>
        <taxon>Pleosporomycetidae</taxon>
        <taxon>Pleosporales</taxon>
        <taxon>Melanommataceae</taxon>
        <taxon>Melanomma</taxon>
    </lineage>
</organism>
<dbReference type="OrthoDB" id="5392285at2759"/>
<dbReference type="EMBL" id="MU002357">
    <property type="protein sequence ID" value="KAF2787133.1"/>
    <property type="molecule type" value="Genomic_DNA"/>
</dbReference>
<protein>
    <submittedName>
        <fullName evidence="2">Uncharacterized protein</fullName>
    </submittedName>
</protein>
<feature type="region of interest" description="Disordered" evidence="1">
    <location>
        <begin position="163"/>
        <end position="186"/>
    </location>
</feature>
<gene>
    <name evidence="2" type="ORF">K505DRAFT_132763</name>
</gene>
<reference evidence="2" key="1">
    <citation type="journal article" date="2020" name="Stud. Mycol.">
        <title>101 Dothideomycetes genomes: a test case for predicting lifestyles and emergence of pathogens.</title>
        <authorList>
            <person name="Haridas S."/>
            <person name="Albert R."/>
            <person name="Binder M."/>
            <person name="Bloem J."/>
            <person name="Labutti K."/>
            <person name="Salamov A."/>
            <person name="Andreopoulos B."/>
            <person name="Baker S."/>
            <person name="Barry K."/>
            <person name="Bills G."/>
            <person name="Bluhm B."/>
            <person name="Cannon C."/>
            <person name="Castanera R."/>
            <person name="Culley D."/>
            <person name="Daum C."/>
            <person name="Ezra D."/>
            <person name="Gonzalez J."/>
            <person name="Henrissat B."/>
            <person name="Kuo A."/>
            <person name="Liang C."/>
            <person name="Lipzen A."/>
            <person name="Lutzoni F."/>
            <person name="Magnuson J."/>
            <person name="Mondo S."/>
            <person name="Nolan M."/>
            <person name="Ohm R."/>
            <person name="Pangilinan J."/>
            <person name="Park H.-J."/>
            <person name="Ramirez L."/>
            <person name="Alfaro M."/>
            <person name="Sun H."/>
            <person name="Tritt A."/>
            <person name="Yoshinaga Y."/>
            <person name="Zwiers L.-H."/>
            <person name="Turgeon B."/>
            <person name="Goodwin S."/>
            <person name="Spatafora J."/>
            <person name="Crous P."/>
            <person name="Grigoriev I."/>
        </authorList>
    </citation>
    <scope>NUCLEOTIDE SEQUENCE</scope>
    <source>
        <strain evidence="2">CBS 109.77</strain>
    </source>
</reference>
<evidence type="ECO:0000313" key="3">
    <source>
        <dbReference type="Proteomes" id="UP000799757"/>
    </source>
</evidence>
<feature type="compositionally biased region" description="Polar residues" evidence="1">
    <location>
        <begin position="173"/>
        <end position="186"/>
    </location>
</feature>
<sequence length="186" mass="20916">MFRLLSLRGNLSDKRQGVYADVITNSEPFYARIYVGSAAGVYKGRKDSGLCRRIKEHMASLKKGSRSESGMLHAKELKKANAQANFTILVRFAEEVDLPTVRIAEALMTILFCAWDSQTFHSLRPKSLAPIPRCFGLNNANPLTVYAFAFAITVIDLSPVSPSSRFRRPQYPQPTMRQYSHTMLPD</sequence>
<proteinExistence type="predicted"/>
<dbReference type="AlphaFoldDB" id="A0A6A6WT42"/>